<feature type="compositionally biased region" description="Low complexity" evidence="1">
    <location>
        <begin position="48"/>
        <end position="65"/>
    </location>
</feature>
<sequence>MTSATVDRQRLQAALASLNLSLEAELTQYRCHRMVQAHSPFEAPPVPESATPPEASIPPASAAEPVSQTVPPAVGSLALTSETPPATDEGANQVPPDPFFEFDPTDLADLLPQSYASDPPAPQTSTPTKRPFASTRELLKQARQNQQRPWFQRRGSNSQHLVQRWLIVVGILAGFSGAALWWFSRRPAPVATESPPSSSPAPESPSPTPPVGPDMTAREFPEVNRSTLAQLEPAEPAASPAPSASPTPATNPVSAEPEQTTQLFVEKMPNGRYYVLAPYKEPTDLEKVQAVVPDAFLVGNGDQTKIQLGMFLDEASAQAMVNQLRDRL</sequence>
<name>A0A3B7MFW6_9CYAN</name>
<feature type="compositionally biased region" description="Pro residues" evidence="1">
    <location>
        <begin position="197"/>
        <end position="212"/>
    </location>
</feature>
<protein>
    <recommendedName>
        <fullName evidence="4">SPOR domain-containing protein</fullName>
    </recommendedName>
</protein>
<evidence type="ECO:0000313" key="2">
    <source>
        <dbReference type="EMBL" id="AXY68301.1"/>
    </source>
</evidence>
<dbReference type="Proteomes" id="UP000261812">
    <property type="component" value="Chromosome"/>
</dbReference>
<accession>A0A3B7MFW6</accession>
<dbReference type="AlphaFoldDB" id="A0A3B7MFW6"/>
<gene>
    <name evidence="2" type="ORF">D3A95_09975</name>
</gene>
<evidence type="ECO:0000313" key="3">
    <source>
        <dbReference type="Proteomes" id="UP000261812"/>
    </source>
</evidence>
<feature type="region of interest" description="Disordered" evidence="1">
    <location>
        <begin position="40"/>
        <end position="132"/>
    </location>
</feature>
<dbReference type="RefSeq" id="WP_181494859.1">
    <property type="nucleotide sequence ID" value="NZ_CP032152.1"/>
</dbReference>
<reference evidence="3" key="1">
    <citation type="submission" date="2018-09" db="EMBL/GenBank/DDBJ databases">
        <title>Complete genome sequence of thermophilic cyanobacteria strain Thermosynechococcus elongatus PKUAC-SCTE542.</title>
        <authorList>
            <person name="Liang Y."/>
            <person name="Tang J."/>
            <person name="Daroch M."/>
        </authorList>
    </citation>
    <scope>NUCLEOTIDE SEQUENCE [LARGE SCALE GENOMIC DNA]</scope>
    <source>
        <strain evidence="3">E542</strain>
    </source>
</reference>
<keyword evidence="3" id="KW-1185">Reference proteome</keyword>
<organism evidence="2 3">
    <name type="scientific">Thermosynechococcus sichuanensis E542</name>
    <dbReference type="NCBI Taxonomy" id="2016101"/>
    <lineage>
        <taxon>Bacteria</taxon>
        <taxon>Bacillati</taxon>
        <taxon>Cyanobacteriota</taxon>
        <taxon>Cyanophyceae</taxon>
        <taxon>Acaryochloridales</taxon>
        <taxon>Thermosynechococcaceae</taxon>
        <taxon>Thermosynechococcus</taxon>
        <taxon>Thermosynechococcus sichuanensis</taxon>
    </lineage>
</organism>
<feature type="region of interest" description="Disordered" evidence="1">
    <location>
        <begin position="189"/>
        <end position="217"/>
    </location>
</feature>
<dbReference type="KEGG" id="tsq:D3A95_09975"/>
<dbReference type="EMBL" id="CP032152">
    <property type="protein sequence ID" value="AXY68301.1"/>
    <property type="molecule type" value="Genomic_DNA"/>
</dbReference>
<proteinExistence type="predicted"/>
<evidence type="ECO:0000256" key="1">
    <source>
        <dbReference type="SAM" id="MobiDB-lite"/>
    </source>
</evidence>
<feature type="compositionally biased region" description="Low complexity" evidence="1">
    <location>
        <begin position="232"/>
        <end position="255"/>
    </location>
</feature>
<evidence type="ECO:0008006" key="4">
    <source>
        <dbReference type="Google" id="ProtNLM"/>
    </source>
</evidence>
<feature type="region of interest" description="Disordered" evidence="1">
    <location>
        <begin position="232"/>
        <end position="258"/>
    </location>
</feature>